<dbReference type="Proteomes" id="UP000693946">
    <property type="component" value="Linkage Group LG17"/>
</dbReference>
<keyword evidence="4" id="KW-0202">Cytokine</keyword>
<keyword evidence="11" id="KW-1185">Reference proteome</keyword>
<keyword evidence="3" id="KW-1003">Cell membrane</keyword>
<dbReference type="GO" id="GO:0070378">
    <property type="term" value="P:positive regulation of ERK5 cascade"/>
    <property type="evidence" value="ECO:0007669"/>
    <property type="project" value="TreeGrafter"/>
</dbReference>
<dbReference type="EMBL" id="JAGKHQ010000009">
    <property type="protein sequence ID" value="KAG7508560.1"/>
    <property type="molecule type" value="Genomic_DNA"/>
</dbReference>
<name>A0AAV6RWD3_SOLSE</name>
<dbReference type="PANTHER" id="PTHR28676">
    <property type="entry name" value="ALK AND LTK LIGAND 2-RELATED"/>
    <property type="match status" value="1"/>
</dbReference>
<evidence type="ECO:0000256" key="6">
    <source>
        <dbReference type="ARBA" id="ARBA00022729"/>
    </source>
</evidence>
<dbReference type="GO" id="GO:0005615">
    <property type="term" value="C:extracellular space"/>
    <property type="evidence" value="ECO:0007669"/>
    <property type="project" value="UniProtKB-KW"/>
</dbReference>
<sequence length="214" mass="24267">MVGERKGIAQRKPTQNAHLKKSSTYQICRCPVHFYHSRWMRSSAFIPSSFSFPHSTGAMNGLRKHFTVGLVLIMCTLTSHCSRSAPSVAPASAATGRDAQRGFKRIVEIMRHVEESRSQSAETGPQVQISSMEPNDLRNLKTDRRNPTPVIYSKDHRKKEFLKHITGPLSFGPKCRKQVYRIYHHTRDCAIPAFFKRCARLLTQLAGKLQCKEG</sequence>
<reference evidence="10 11" key="1">
    <citation type="journal article" date="2021" name="Sci. Rep.">
        <title>Chromosome anchoring in Senegalese sole (Solea senegalensis) reveals sex-associated markers and genome rearrangements in flatfish.</title>
        <authorList>
            <person name="Guerrero-Cozar I."/>
            <person name="Gomez-Garrido J."/>
            <person name="Berbel C."/>
            <person name="Martinez-Blanch J.F."/>
            <person name="Alioto T."/>
            <person name="Claros M.G."/>
            <person name="Gagnaire P.A."/>
            <person name="Manchado M."/>
        </authorList>
    </citation>
    <scope>NUCLEOTIDE SEQUENCE [LARGE SCALE GENOMIC DNA]</scope>
    <source>
        <strain evidence="10">Sse05_10M</strain>
    </source>
</reference>
<comment type="similarity">
    <text evidence="9">Belongs to the ALKAL family.</text>
</comment>
<comment type="subcellular location">
    <subcellularLocation>
        <location evidence="1">Cell membrane</location>
    </subcellularLocation>
    <subcellularLocation>
        <location evidence="2">Secreted</location>
    </subcellularLocation>
</comment>
<dbReference type="GO" id="GO:0005125">
    <property type="term" value="F:cytokine activity"/>
    <property type="evidence" value="ECO:0007669"/>
    <property type="project" value="UniProtKB-KW"/>
</dbReference>
<dbReference type="PANTHER" id="PTHR28676:SF2">
    <property type="entry name" value="ALK AND LTK LIGAND 2"/>
    <property type="match status" value="1"/>
</dbReference>
<dbReference type="GO" id="GO:0005886">
    <property type="term" value="C:plasma membrane"/>
    <property type="evidence" value="ECO:0007669"/>
    <property type="project" value="UniProtKB-SubCell"/>
</dbReference>
<keyword evidence="8" id="KW-1015">Disulfide bond</keyword>
<accession>A0AAV6RWD3</accession>
<evidence type="ECO:0000256" key="3">
    <source>
        <dbReference type="ARBA" id="ARBA00022475"/>
    </source>
</evidence>
<evidence type="ECO:0000313" key="11">
    <source>
        <dbReference type="Proteomes" id="UP000693946"/>
    </source>
</evidence>
<keyword evidence="5" id="KW-0964">Secreted</keyword>
<protein>
    <submittedName>
        <fullName evidence="10">Uncharacterized protein</fullName>
    </submittedName>
</protein>
<dbReference type="GO" id="GO:0030298">
    <property type="term" value="F:receptor signaling protein tyrosine kinase activator activity"/>
    <property type="evidence" value="ECO:0007669"/>
    <property type="project" value="InterPro"/>
</dbReference>
<gene>
    <name evidence="10" type="ORF">JOB18_016948</name>
</gene>
<dbReference type="InterPro" id="IPR029364">
    <property type="entry name" value="ALKL1/2"/>
</dbReference>
<evidence type="ECO:0000256" key="8">
    <source>
        <dbReference type="ARBA" id="ARBA00023157"/>
    </source>
</evidence>
<proteinExistence type="inferred from homology"/>
<dbReference type="AlphaFoldDB" id="A0AAV6RWD3"/>
<keyword evidence="6" id="KW-0732">Signal</keyword>
<evidence type="ECO:0000256" key="2">
    <source>
        <dbReference type="ARBA" id="ARBA00004613"/>
    </source>
</evidence>
<evidence type="ECO:0000256" key="5">
    <source>
        <dbReference type="ARBA" id="ARBA00022525"/>
    </source>
</evidence>
<evidence type="ECO:0000313" key="10">
    <source>
        <dbReference type="EMBL" id="KAG7508560.1"/>
    </source>
</evidence>
<comment type="caution">
    <text evidence="10">The sequence shown here is derived from an EMBL/GenBank/DDBJ whole genome shotgun (WGS) entry which is preliminary data.</text>
</comment>
<dbReference type="GO" id="GO:0030971">
    <property type="term" value="F:receptor tyrosine kinase binding"/>
    <property type="evidence" value="ECO:0007669"/>
    <property type="project" value="InterPro"/>
</dbReference>
<organism evidence="10 11">
    <name type="scientific">Solea senegalensis</name>
    <name type="common">Senegalese sole</name>
    <dbReference type="NCBI Taxonomy" id="28829"/>
    <lineage>
        <taxon>Eukaryota</taxon>
        <taxon>Metazoa</taxon>
        <taxon>Chordata</taxon>
        <taxon>Craniata</taxon>
        <taxon>Vertebrata</taxon>
        <taxon>Euteleostomi</taxon>
        <taxon>Actinopterygii</taxon>
        <taxon>Neopterygii</taxon>
        <taxon>Teleostei</taxon>
        <taxon>Neoteleostei</taxon>
        <taxon>Acanthomorphata</taxon>
        <taxon>Carangaria</taxon>
        <taxon>Pleuronectiformes</taxon>
        <taxon>Pleuronectoidei</taxon>
        <taxon>Soleidae</taxon>
        <taxon>Solea</taxon>
    </lineage>
</organism>
<dbReference type="Pfam" id="PF15129">
    <property type="entry name" value="ALKL1_2"/>
    <property type="match status" value="1"/>
</dbReference>
<evidence type="ECO:0000256" key="7">
    <source>
        <dbReference type="ARBA" id="ARBA00023136"/>
    </source>
</evidence>
<evidence type="ECO:0000256" key="4">
    <source>
        <dbReference type="ARBA" id="ARBA00022514"/>
    </source>
</evidence>
<evidence type="ECO:0000256" key="9">
    <source>
        <dbReference type="ARBA" id="ARBA00033741"/>
    </source>
</evidence>
<dbReference type="GO" id="GO:0070374">
    <property type="term" value="P:positive regulation of ERK1 and ERK2 cascade"/>
    <property type="evidence" value="ECO:0007669"/>
    <property type="project" value="TreeGrafter"/>
</dbReference>
<keyword evidence="7" id="KW-0472">Membrane</keyword>
<evidence type="ECO:0000256" key="1">
    <source>
        <dbReference type="ARBA" id="ARBA00004236"/>
    </source>
</evidence>